<keyword evidence="2 5" id="KW-0812">Transmembrane</keyword>
<proteinExistence type="predicted"/>
<evidence type="ECO:0000313" key="7">
    <source>
        <dbReference type="Proteomes" id="UP000031516"/>
    </source>
</evidence>
<accession>A0A0A8L748</accession>
<dbReference type="OrthoDB" id="6428174at2759"/>
<dbReference type="GO" id="GO:0016020">
    <property type="term" value="C:membrane"/>
    <property type="evidence" value="ECO:0007669"/>
    <property type="project" value="UniProtKB-SubCell"/>
</dbReference>
<gene>
    <name evidence="6" type="ORF">KLDO_g2951</name>
</gene>
<dbReference type="Pfam" id="PF05653">
    <property type="entry name" value="Mg_trans_NIPA"/>
    <property type="match status" value="1"/>
</dbReference>
<feature type="transmembrane region" description="Helical" evidence="5">
    <location>
        <begin position="211"/>
        <end position="228"/>
    </location>
</feature>
<name>A0A0A8L748_9SACH</name>
<feature type="transmembrane region" description="Helical" evidence="5">
    <location>
        <begin position="6"/>
        <end position="29"/>
    </location>
</feature>
<dbReference type="PANTHER" id="PTHR12570:SF85">
    <property type="entry name" value="DUF803 DOMAIN MEMBRANE PROTEIN (AFU_ORTHOLOGUE AFUA_1G15880)"/>
    <property type="match status" value="1"/>
</dbReference>
<dbReference type="Proteomes" id="UP000031516">
    <property type="component" value="Unassembled WGS sequence"/>
</dbReference>
<comment type="subcellular location">
    <subcellularLocation>
        <location evidence="1">Membrane</location>
        <topology evidence="1">Multi-pass membrane protein</topology>
    </subcellularLocation>
</comment>
<dbReference type="SUPFAM" id="SSF103481">
    <property type="entry name" value="Multidrug resistance efflux transporter EmrE"/>
    <property type="match status" value="2"/>
</dbReference>
<comment type="caution">
    <text evidence="6">The sequence shown here is derived from an EMBL/GenBank/DDBJ whole genome shotgun (WGS) entry which is preliminary data.</text>
</comment>
<feature type="transmembrane region" description="Helical" evidence="5">
    <location>
        <begin position="134"/>
        <end position="159"/>
    </location>
</feature>
<sequence length="359" mass="39199">MEDKYIGLFLAITSSLAIGTSFIFTKLGLNAASAENDSQGAGYNYLKNPIWWGGMSLMVVGEVANFAAYTFAPAIMVTPLGALSVIIGAILAAVFLKEELGTLGKLGCTICLLGSVIIILHAPSDKEIETVDEILGYAMQPAFVLYVLVVSSFSLFMIYRVVPQYGTKNPMVYISVCSLVGSISVMAIKAFGIALKLTLSGNNQFTHPSTYLFIIVVVVCIMTQMNYFNKALDQFDTSIVNPLYYVTFTTATLTASFILFKNFEDSDPKDSISLVCGFVIIFLGVYLLNLSRKKNHAKMFGDQTDVGNIPLDNNVGAFSARKSFQHARGAHQRTGSVTNYDDEEMVHLASARKEDDFEI</sequence>
<feature type="transmembrane region" description="Helical" evidence="5">
    <location>
        <begin position="171"/>
        <end position="191"/>
    </location>
</feature>
<dbReference type="InterPro" id="IPR037185">
    <property type="entry name" value="EmrE-like"/>
</dbReference>
<evidence type="ECO:0000256" key="2">
    <source>
        <dbReference type="ARBA" id="ARBA00022692"/>
    </source>
</evidence>
<feature type="transmembrane region" description="Helical" evidence="5">
    <location>
        <begin position="272"/>
        <end position="290"/>
    </location>
</feature>
<dbReference type="InterPro" id="IPR008521">
    <property type="entry name" value="Mg_trans_NIPA"/>
</dbReference>
<keyword evidence="3 5" id="KW-1133">Transmembrane helix</keyword>
<evidence type="ECO:0000256" key="3">
    <source>
        <dbReference type="ARBA" id="ARBA00022989"/>
    </source>
</evidence>
<evidence type="ECO:0000256" key="1">
    <source>
        <dbReference type="ARBA" id="ARBA00004141"/>
    </source>
</evidence>
<keyword evidence="4 5" id="KW-0472">Membrane</keyword>
<organism evidence="6 7">
    <name type="scientific">Kluyveromyces dobzhanskii CBS 2104</name>
    <dbReference type="NCBI Taxonomy" id="1427455"/>
    <lineage>
        <taxon>Eukaryota</taxon>
        <taxon>Fungi</taxon>
        <taxon>Dikarya</taxon>
        <taxon>Ascomycota</taxon>
        <taxon>Saccharomycotina</taxon>
        <taxon>Saccharomycetes</taxon>
        <taxon>Saccharomycetales</taxon>
        <taxon>Saccharomycetaceae</taxon>
        <taxon>Kluyveromyces</taxon>
    </lineage>
</organism>
<feature type="transmembrane region" description="Helical" evidence="5">
    <location>
        <begin position="75"/>
        <end position="96"/>
    </location>
</feature>
<evidence type="ECO:0000313" key="6">
    <source>
        <dbReference type="EMBL" id="CDO94694.1"/>
    </source>
</evidence>
<dbReference type="GO" id="GO:0015095">
    <property type="term" value="F:magnesium ion transmembrane transporter activity"/>
    <property type="evidence" value="ECO:0007669"/>
    <property type="project" value="InterPro"/>
</dbReference>
<protein>
    <submittedName>
        <fullName evidence="6">WGS project CCBQ000000000 data, contig 00014</fullName>
    </submittedName>
</protein>
<evidence type="ECO:0000256" key="5">
    <source>
        <dbReference type="SAM" id="Phobius"/>
    </source>
</evidence>
<feature type="transmembrane region" description="Helical" evidence="5">
    <location>
        <begin position="240"/>
        <end position="260"/>
    </location>
</feature>
<evidence type="ECO:0000256" key="4">
    <source>
        <dbReference type="ARBA" id="ARBA00023136"/>
    </source>
</evidence>
<dbReference type="AlphaFoldDB" id="A0A0A8L748"/>
<keyword evidence="7" id="KW-1185">Reference proteome</keyword>
<dbReference type="EMBL" id="CCBQ010000039">
    <property type="protein sequence ID" value="CDO94694.1"/>
    <property type="molecule type" value="Genomic_DNA"/>
</dbReference>
<feature type="transmembrane region" description="Helical" evidence="5">
    <location>
        <begin position="103"/>
        <end position="122"/>
    </location>
</feature>
<reference evidence="6 7" key="1">
    <citation type="submission" date="2014-03" db="EMBL/GenBank/DDBJ databases">
        <title>The genome of Kluyveromyces dobzhanskii.</title>
        <authorList>
            <person name="Nystedt B."/>
            <person name="Astrom S."/>
        </authorList>
    </citation>
    <scope>NUCLEOTIDE SEQUENCE [LARGE SCALE GENOMIC DNA]</scope>
    <source>
        <strain evidence="6 7">CBS 2104</strain>
    </source>
</reference>
<dbReference type="PANTHER" id="PTHR12570">
    <property type="match status" value="1"/>
</dbReference>